<comment type="caution">
    <text evidence="2">The sequence shown here is derived from an EMBL/GenBank/DDBJ whole genome shotgun (WGS) entry which is preliminary data.</text>
</comment>
<organism evidence="2 3">
    <name type="scientific">Lentinula lateritia</name>
    <dbReference type="NCBI Taxonomy" id="40482"/>
    <lineage>
        <taxon>Eukaryota</taxon>
        <taxon>Fungi</taxon>
        <taxon>Dikarya</taxon>
        <taxon>Basidiomycota</taxon>
        <taxon>Agaricomycotina</taxon>
        <taxon>Agaricomycetes</taxon>
        <taxon>Agaricomycetidae</taxon>
        <taxon>Agaricales</taxon>
        <taxon>Marasmiineae</taxon>
        <taxon>Omphalotaceae</taxon>
        <taxon>Lentinula</taxon>
    </lineage>
</organism>
<reference evidence="2" key="2">
    <citation type="journal article" date="2023" name="Proc. Natl. Acad. Sci. U.S.A.">
        <title>A global phylogenomic analysis of the shiitake genus Lentinula.</title>
        <authorList>
            <person name="Sierra-Patev S."/>
            <person name="Min B."/>
            <person name="Naranjo-Ortiz M."/>
            <person name="Looney B."/>
            <person name="Konkel Z."/>
            <person name="Slot J.C."/>
            <person name="Sakamoto Y."/>
            <person name="Steenwyk J.L."/>
            <person name="Rokas A."/>
            <person name="Carro J."/>
            <person name="Camarero S."/>
            <person name="Ferreira P."/>
            <person name="Molpeceres G."/>
            <person name="Ruiz-Duenas F.J."/>
            <person name="Serrano A."/>
            <person name="Henrissat B."/>
            <person name="Drula E."/>
            <person name="Hughes K.W."/>
            <person name="Mata J.L."/>
            <person name="Ishikawa N.K."/>
            <person name="Vargas-Isla R."/>
            <person name="Ushijima S."/>
            <person name="Smith C.A."/>
            <person name="Donoghue J."/>
            <person name="Ahrendt S."/>
            <person name="Andreopoulos W."/>
            <person name="He G."/>
            <person name="LaButti K."/>
            <person name="Lipzen A."/>
            <person name="Ng V."/>
            <person name="Riley R."/>
            <person name="Sandor L."/>
            <person name="Barry K."/>
            <person name="Martinez A.T."/>
            <person name="Xiao Y."/>
            <person name="Gibbons J.G."/>
            <person name="Terashima K."/>
            <person name="Grigoriev I.V."/>
            <person name="Hibbett D."/>
        </authorList>
    </citation>
    <scope>NUCLEOTIDE SEQUENCE</scope>
    <source>
        <strain evidence="2">Sp2 HRB7682 ss15</strain>
    </source>
</reference>
<dbReference type="AlphaFoldDB" id="A0A9W9B1C5"/>
<evidence type="ECO:0000313" key="3">
    <source>
        <dbReference type="Proteomes" id="UP001150238"/>
    </source>
</evidence>
<evidence type="ECO:0000256" key="1">
    <source>
        <dbReference type="SAM" id="MobiDB-lite"/>
    </source>
</evidence>
<name>A0A9W9B1C5_9AGAR</name>
<proteinExistence type="predicted"/>
<accession>A0A9W9B1C5</accession>
<protein>
    <submittedName>
        <fullName evidence="2">Uncharacterized protein</fullName>
    </submittedName>
</protein>
<dbReference type="EMBL" id="JANVFS010000001">
    <property type="protein sequence ID" value="KAJ4495940.1"/>
    <property type="molecule type" value="Genomic_DNA"/>
</dbReference>
<gene>
    <name evidence="2" type="ORF">C8J55DRAFT_483910</name>
</gene>
<dbReference type="Proteomes" id="UP001150238">
    <property type="component" value="Unassembled WGS sequence"/>
</dbReference>
<evidence type="ECO:0000313" key="2">
    <source>
        <dbReference type="EMBL" id="KAJ4495940.1"/>
    </source>
</evidence>
<feature type="region of interest" description="Disordered" evidence="1">
    <location>
        <begin position="349"/>
        <end position="370"/>
    </location>
</feature>
<sequence length="689" mass="76350">MLSNGDIALTSSAAAPSIFGVEKYEVSLDGKLYSFHDITGLNNGKLSKGDLVAHDCIRRLSDLVHTDLQDGISLLVFCLRAPRITEIAQKNYFIFYEVLCQWKIPIVMIVTGLEDEEPDMESWWTKNRGIFASYKMWFQGHACVTTTKGKKTSTGFKKQEEYELSREIIQNLITGQALETGIQVPIDSTGWLDIIRKILTIAGGVVMSVLILQELYKGITCGPHTSKHTSYQCAAANPAPKSKASDKSTVLTNSSPSKPAVNNDLEQPPINGISCTPIKPEIAVQDKVTSSSPLAQYLPFNPISFLLPKRQSKAESNAESMPESYDQQAGDLKSLSSNKIDDLPIGTTANISKDITSPTMPVNQDPGTNSTLREAAEEPEAKNVQIELGPYCSRILLASRHVQQHGLVGNTIPSLINLEKFPGFGQSIVLPTTSLKLSHSASGCSGSWFHPVILQLPRGRIRGTGIAAAVLFVQLLLGTTRRMNHPYSGAAGYIYANETNSQVTLLKHQRDDESETGPYAHMKSFMTVCLLFSRCCVFPLTLSIKIVPDDSYPSIPMVYSPSTTQTDFPPSLTTTMIGSPLSGKKDPLTSSNNQAMRWERVQEFVSTPSHPRSDGNRFQLHPTWGSIGHGIYQSRPSREVDLQSSFVDFHEQQRVLRFERRPESRGWRRNLKQRIFNAFQILRGLWRSN</sequence>
<reference evidence="2" key="1">
    <citation type="submission" date="2022-08" db="EMBL/GenBank/DDBJ databases">
        <authorList>
            <consortium name="DOE Joint Genome Institute"/>
            <person name="Min B."/>
            <person name="Riley R."/>
            <person name="Sierra-Patev S."/>
            <person name="Naranjo-Ortiz M."/>
            <person name="Looney B."/>
            <person name="Konkel Z."/>
            <person name="Slot J.C."/>
            <person name="Sakamoto Y."/>
            <person name="Steenwyk J.L."/>
            <person name="Rokas A."/>
            <person name="Carro J."/>
            <person name="Camarero S."/>
            <person name="Ferreira P."/>
            <person name="Molpeceres G."/>
            <person name="Ruiz-Duenas F.J."/>
            <person name="Serrano A."/>
            <person name="Henrissat B."/>
            <person name="Drula E."/>
            <person name="Hughes K.W."/>
            <person name="Mata J.L."/>
            <person name="Ishikawa N.K."/>
            <person name="Vargas-Isla R."/>
            <person name="Ushijima S."/>
            <person name="Smith C.A."/>
            <person name="Ahrendt S."/>
            <person name="Andreopoulos W."/>
            <person name="He G."/>
            <person name="Labutti K."/>
            <person name="Lipzen A."/>
            <person name="Ng V."/>
            <person name="Sandor L."/>
            <person name="Barry K."/>
            <person name="Martinez A.T."/>
            <person name="Xiao Y."/>
            <person name="Gibbons J.G."/>
            <person name="Terashima K."/>
            <person name="Hibbett D.S."/>
            <person name="Grigoriev I.V."/>
        </authorList>
    </citation>
    <scope>NUCLEOTIDE SEQUENCE</scope>
    <source>
        <strain evidence="2">Sp2 HRB7682 ss15</strain>
    </source>
</reference>
<feature type="region of interest" description="Disordered" evidence="1">
    <location>
        <begin position="237"/>
        <end position="269"/>
    </location>
</feature>